<dbReference type="HOGENOM" id="CLU_2936572_0_0_10"/>
<dbReference type="AlphaFoldDB" id="H1YH45"/>
<proteinExistence type="predicted"/>
<reference evidence="1" key="1">
    <citation type="submission" date="2011-09" db="EMBL/GenBank/DDBJ databases">
        <title>The permanent draft genome of Mucilaginibacter paludis DSM 18603.</title>
        <authorList>
            <consortium name="US DOE Joint Genome Institute (JGI-PGF)"/>
            <person name="Lucas S."/>
            <person name="Han J."/>
            <person name="Lapidus A."/>
            <person name="Bruce D."/>
            <person name="Goodwin L."/>
            <person name="Pitluck S."/>
            <person name="Peters L."/>
            <person name="Kyrpides N."/>
            <person name="Mavromatis K."/>
            <person name="Ivanova N."/>
            <person name="Mikhailova N."/>
            <person name="Held B."/>
            <person name="Detter J.C."/>
            <person name="Tapia R."/>
            <person name="Han C."/>
            <person name="Land M."/>
            <person name="Hauser L."/>
            <person name="Markowitz V."/>
            <person name="Cheng J.-F."/>
            <person name="Hugenholtz P."/>
            <person name="Woyke T."/>
            <person name="Wu D."/>
            <person name="Tindall B."/>
            <person name="Brambilla E."/>
            <person name="Klenk H.-P."/>
            <person name="Eisen J.A."/>
        </authorList>
    </citation>
    <scope>NUCLEOTIDE SEQUENCE [LARGE SCALE GENOMIC DNA]</scope>
    <source>
        <strain evidence="1">DSM 18603</strain>
    </source>
</reference>
<evidence type="ECO:0008006" key="3">
    <source>
        <dbReference type="Google" id="ProtNLM"/>
    </source>
</evidence>
<dbReference type="STRING" id="714943.Mucpa_0351"/>
<gene>
    <name evidence="1" type="ORF">Mucpa_0351</name>
</gene>
<sequence length="403" mass="45434">MSEEEFLAIARKRYEEVNALNDGMSFYDFEKRLSEIMDAMTRDLLETKIGKVPADRRKKKTLCKSGVIEIAKSHPYSQGAKGFQISPLMQEKMVFAGQYDNYGSCNKLIEVFLNRQVSTSQVLRVTNAYGAEFGLEDQSKRTLGPPVKQEGVYAMVDGSMILTRGGWKETKLGRVFKSGDCIKDGSDKGSILQSQYIAHLGGNKPFCRAMSELLDAYGGNSLGEHLVLINDGATWIHQWCKDIYPKAVHVLDYYHAVEHLYGFITLAFKDIETGRTWGKSIEKLLMESKVEQVIQEIQNHGTENKKAQEAKEGLINYYEQNKERMDYARYAKIGSGIIGSGAIESAHRTVIQKRLKQSGQRWGIKGAQNVLNLRVVYMSNQWNKVIDLIKTEQAKAAFNNIAA</sequence>
<dbReference type="EMBL" id="CM001403">
    <property type="protein sequence ID" value="EHQ24547.1"/>
    <property type="molecule type" value="Genomic_DNA"/>
</dbReference>
<name>H1YH45_9SPHI</name>
<protein>
    <recommendedName>
        <fullName evidence="3">ISLre2 family transposase</fullName>
    </recommendedName>
</protein>
<dbReference type="eggNOG" id="COG3464">
    <property type="taxonomic scope" value="Bacteria"/>
</dbReference>
<organism evidence="1 2">
    <name type="scientific">Mucilaginibacter paludis DSM 18603</name>
    <dbReference type="NCBI Taxonomy" id="714943"/>
    <lineage>
        <taxon>Bacteria</taxon>
        <taxon>Pseudomonadati</taxon>
        <taxon>Bacteroidota</taxon>
        <taxon>Sphingobacteriia</taxon>
        <taxon>Sphingobacteriales</taxon>
        <taxon>Sphingobacteriaceae</taxon>
        <taxon>Mucilaginibacter</taxon>
    </lineage>
</organism>
<accession>H1YH45</accession>
<keyword evidence="2" id="KW-1185">Reference proteome</keyword>
<evidence type="ECO:0000313" key="1">
    <source>
        <dbReference type="EMBL" id="EHQ24547.1"/>
    </source>
</evidence>
<dbReference type="Proteomes" id="UP000002774">
    <property type="component" value="Chromosome"/>
</dbReference>
<evidence type="ECO:0000313" key="2">
    <source>
        <dbReference type="Proteomes" id="UP000002774"/>
    </source>
</evidence>